<dbReference type="InParanoid" id="I3JKM7"/>
<evidence type="ECO:0000313" key="2">
    <source>
        <dbReference type="Ensembl" id="ENSONIP00000009421.2"/>
    </source>
</evidence>
<dbReference type="Pfam" id="PF25439">
    <property type="entry name" value="TPR_CFAP46_N"/>
    <property type="match status" value="1"/>
</dbReference>
<dbReference type="Proteomes" id="UP000005207">
    <property type="component" value="Linkage group LG13"/>
</dbReference>
<dbReference type="STRING" id="8128.ENSONIP00000009421"/>
<reference evidence="2" key="2">
    <citation type="submission" date="2025-08" db="UniProtKB">
        <authorList>
            <consortium name="Ensembl"/>
        </authorList>
    </citation>
    <scope>IDENTIFICATION</scope>
</reference>
<keyword evidence="1" id="KW-0472">Membrane</keyword>
<reference evidence="2" key="3">
    <citation type="submission" date="2025-09" db="UniProtKB">
        <authorList>
            <consortium name="Ensembl"/>
        </authorList>
    </citation>
    <scope>IDENTIFICATION</scope>
</reference>
<dbReference type="PANTHER" id="PTHR15977">
    <property type="entry name" value="CILIA- AND FLAGELLA-ASSOCIATED PROTEIN 46"/>
    <property type="match status" value="1"/>
</dbReference>
<dbReference type="eggNOG" id="ENOG502QS2Z">
    <property type="taxonomic scope" value="Eukaryota"/>
</dbReference>
<dbReference type="PANTHER" id="PTHR15977:SF15">
    <property type="entry name" value="CILIA- AND FLAGELLA-ASSOCIATED PROTEIN 46"/>
    <property type="match status" value="1"/>
</dbReference>
<evidence type="ECO:0000256" key="1">
    <source>
        <dbReference type="SAM" id="Phobius"/>
    </source>
</evidence>
<reference evidence="3" key="1">
    <citation type="submission" date="2012-01" db="EMBL/GenBank/DDBJ databases">
        <title>The Genome Sequence of Oreochromis niloticus (Nile Tilapia).</title>
        <authorList>
            <consortium name="Broad Institute Genome Assembly Team"/>
            <consortium name="Broad Institute Sequencing Platform"/>
            <person name="Di Palma F."/>
            <person name="Johnson J."/>
            <person name="Lander E.S."/>
            <person name="Lindblad-Toh K."/>
        </authorList>
    </citation>
    <scope>NUCLEOTIDE SEQUENCE [LARGE SCALE GENOMIC DNA]</scope>
</reference>
<organism evidence="2 3">
    <name type="scientific">Oreochromis niloticus</name>
    <name type="common">Nile tilapia</name>
    <name type="synonym">Tilapia nilotica</name>
    <dbReference type="NCBI Taxonomy" id="8128"/>
    <lineage>
        <taxon>Eukaryota</taxon>
        <taxon>Metazoa</taxon>
        <taxon>Chordata</taxon>
        <taxon>Craniata</taxon>
        <taxon>Vertebrata</taxon>
        <taxon>Euteleostomi</taxon>
        <taxon>Actinopterygii</taxon>
        <taxon>Neopterygii</taxon>
        <taxon>Teleostei</taxon>
        <taxon>Neoteleostei</taxon>
        <taxon>Acanthomorphata</taxon>
        <taxon>Ovalentaria</taxon>
        <taxon>Cichlomorphae</taxon>
        <taxon>Cichliformes</taxon>
        <taxon>Cichlidae</taxon>
        <taxon>African cichlids</taxon>
        <taxon>Pseudocrenilabrinae</taxon>
        <taxon>Oreochromini</taxon>
        <taxon>Oreochromis</taxon>
    </lineage>
</organism>
<feature type="transmembrane region" description="Helical" evidence="1">
    <location>
        <begin position="26"/>
        <end position="47"/>
    </location>
</feature>
<evidence type="ECO:0000313" key="3">
    <source>
        <dbReference type="Proteomes" id="UP000005207"/>
    </source>
</evidence>
<keyword evidence="1" id="KW-1133">Transmembrane helix</keyword>
<dbReference type="SUPFAM" id="SSF48452">
    <property type="entry name" value="TPR-like"/>
    <property type="match status" value="1"/>
</dbReference>
<proteinExistence type="predicted"/>
<dbReference type="GO" id="GO:0060294">
    <property type="term" value="P:cilium movement involved in cell motility"/>
    <property type="evidence" value="ECO:0007669"/>
    <property type="project" value="InterPro"/>
</dbReference>
<name>I3JKM7_ORENI</name>
<dbReference type="InterPro" id="IPR039586">
    <property type="entry name" value="CFAP46"/>
</dbReference>
<keyword evidence="3" id="KW-1185">Reference proteome</keyword>
<sequence length="529" mass="59425">MPATVVKAPELLKLHNKAGPRHLDGLLNFFLFLSGLCAALSLCFQLGCLEISAACLKMYFEGNPPANQFLCRAYLCQGQLKSPPATGSVEDFEEAVMYFLKAIEISKQEPRFHFMVFNASVLYFQTVQPLLQPGRSLHLVPSLREVVQSLEEVADQDHSWRAELMMHLIKCLVDLKKVEDATSFAKVTEEFIKSHTPNLYPGLFTLLVNTTLMEVLCSRCDWRDSQSVVVIPQARLKEIGKLDQWLQTAVREGGPQAVQAVCATQWNLCLPLLQHNLRKCIKTPLLRVAQALEETQSMLLELRCQVHSELAVTEEEEGRLEASLTHLQKAMLLDNGTQQERLSSAFRLVQLRQTLYQTPSRIEDKAAKLMQQARDMPPQDKTDFRSVLVAVGLLLAPDDFQMVLDADDTSKSGLGSGPVTQLAAKAQHHSTSIQRVEGHLDKQGSDTDHTEMCVLWATLVKTARKHEVWDVCRAACRFCLLYDDGRWKKTDKGESCAQCLHGSSESQSFVHLLRLLAEIRFISAEVCSY</sequence>
<dbReference type="HOGENOM" id="CLU_000530_0_0_1"/>
<evidence type="ECO:0008006" key="4">
    <source>
        <dbReference type="Google" id="ProtNLM"/>
    </source>
</evidence>
<dbReference type="GO" id="GO:0035082">
    <property type="term" value="P:axoneme assembly"/>
    <property type="evidence" value="ECO:0007669"/>
    <property type="project" value="InterPro"/>
</dbReference>
<dbReference type="Gene3D" id="1.25.40.10">
    <property type="entry name" value="Tetratricopeptide repeat domain"/>
    <property type="match status" value="1"/>
</dbReference>
<dbReference type="AlphaFoldDB" id="I3JKM7"/>
<protein>
    <recommendedName>
        <fullName evidence="4">Cilia and flagella associated protein 46</fullName>
    </recommendedName>
</protein>
<dbReference type="GeneTree" id="ENSGT00570000079216"/>
<keyword evidence="1" id="KW-0812">Transmembrane</keyword>
<dbReference type="InterPro" id="IPR057466">
    <property type="entry name" value="CFAP46_TPR"/>
</dbReference>
<dbReference type="InterPro" id="IPR011990">
    <property type="entry name" value="TPR-like_helical_dom_sf"/>
</dbReference>
<accession>I3JKM7</accession>
<dbReference type="Ensembl" id="ENSONIT00000009427.2">
    <property type="protein sequence ID" value="ENSONIP00000009421.2"/>
    <property type="gene ID" value="ENSONIG00000007473.2"/>
</dbReference>